<feature type="compositionally biased region" description="Polar residues" evidence="1">
    <location>
        <begin position="329"/>
        <end position="344"/>
    </location>
</feature>
<dbReference type="Proteomes" id="UP001497392">
    <property type="component" value="Unassembled WGS sequence"/>
</dbReference>
<dbReference type="PANTHER" id="PTHR37028:SF4">
    <property type="entry name" value="ALMS MOTIF DOMAIN-CONTAINING PROTEIN"/>
    <property type="match status" value="1"/>
</dbReference>
<feature type="region of interest" description="Disordered" evidence="1">
    <location>
        <begin position="202"/>
        <end position="264"/>
    </location>
</feature>
<feature type="region of interest" description="Disordered" evidence="1">
    <location>
        <begin position="27"/>
        <end position="48"/>
    </location>
</feature>
<dbReference type="PANTHER" id="PTHR37028">
    <property type="entry name" value="UNNAMED PRODUCT-RELATED"/>
    <property type="match status" value="1"/>
</dbReference>
<dbReference type="EMBL" id="CAXHTA020000001">
    <property type="protein sequence ID" value="CAL5218353.1"/>
    <property type="molecule type" value="Genomic_DNA"/>
</dbReference>
<gene>
    <name evidence="2" type="primary">g14</name>
    <name evidence="2" type="ORF">VP750_LOCUS12</name>
</gene>
<feature type="compositionally biased region" description="Basic and acidic residues" evidence="1">
    <location>
        <begin position="893"/>
        <end position="913"/>
    </location>
</feature>
<sequence length="925" mass="100541">MLGLTVSADMPRKSFLLVPLEATDPVVEDSGGFRHGTHSSEASPTPRKSLFEMNAEDLRAAEQAWLEKVGSFRASSPHAALSAKGIYEHLSVQQHDSIPPDLGTIAEGADVTAAFPRMSSSELILPGSDTTELSRNWGAITAYREPESTDAIFVSEAQSPQLLGAEQASSIPIRNSLTLRQRFSIMQAAGASVIPDQGTTQDVALPKAEPPAGGSVGHDSDTHACDQEVSDGDQTAGTSNAAASKVVADPCQEPSITSETFHMPRTPWMNLKTIERPSASWRGLPQLHKQDTQDSASTDTVEQTALPDQAQDSSSMPAPGDPSVLGTRSAGNQQQADDLSTRTRANVPKERRARQLLRGRTPEECGVKMYERALAAERQRQARADAMRRELDAAADAACTFTPHLNLDKTNRLLWKSFSAPTASASGGGRMLPAAELTVDHAHQPPVLADCSPPMTLSHMRSTSGVRAGQRLYASGLAALERQRTIASACSQREMDSMRAASPRARSLPKAIYGAAALSRIDLIRSHAISPHRRRPAYEDTVKECTFQPVTTWRSLSRAAPSGAGTADAALDLTTASIEAAMTRFLHSASLKPSDAESAATAASGSDAAGAFLTKASTPKHHPAVCLSGQAVNHKRNTQFSNTRPAALNPEQSGRGAQNWLLEGRSGQNGQAGSSAARTGLSEQLDFTEFLQRQNSHLKMRSQHMEMRRQHLSLEAQKGLGISPGSRALLKRWTSVQVQKKTPHGHRSATCQLKPTPLVHSWTSDQAFRPRITAKGRLRRAHTIAELHDGGMSRRERALDQLRAEKLLAEEKQLTFRPSINHYYHTSRPQLRLNNPGPYLVHVQANTLKQRESLLRTRAAAEEGELKECTHSPRTIKLPAFIQRLAREFATNPDRHQERADGLISPRSEDKGLGHLSTMLQPEWR</sequence>
<evidence type="ECO:0000256" key="1">
    <source>
        <dbReference type="SAM" id="MobiDB-lite"/>
    </source>
</evidence>
<comment type="caution">
    <text evidence="2">The sequence shown here is derived from an EMBL/GenBank/DDBJ whole genome shotgun (WGS) entry which is preliminary data.</text>
</comment>
<reference evidence="2 3" key="1">
    <citation type="submission" date="2024-06" db="EMBL/GenBank/DDBJ databases">
        <authorList>
            <person name="Kraege A."/>
            <person name="Thomma B."/>
        </authorList>
    </citation>
    <scope>NUCLEOTIDE SEQUENCE [LARGE SCALE GENOMIC DNA]</scope>
</reference>
<evidence type="ECO:0000313" key="3">
    <source>
        <dbReference type="Proteomes" id="UP001497392"/>
    </source>
</evidence>
<feature type="region of interest" description="Disordered" evidence="1">
    <location>
        <begin position="890"/>
        <end position="925"/>
    </location>
</feature>
<accession>A0ABP1FJV2</accession>
<name>A0ABP1FJV2_9CHLO</name>
<organism evidence="2 3">
    <name type="scientific">Coccomyxa viridis</name>
    <dbReference type="NCBI Taxonomy" id="1274662"/>
    <lineage>
        <taxon>Eukaryota</taxon>
        <taxon>Viridiplantae</taxon>
        <taxon>Chlorophyta</taxon>
        <taxon>core chlorophytes</taxon>
        <taxon>Trebouxiophyceae</taxon>
        <taxon>Trebouxiophyceae incertae sedis</taxon>
        <taxon>Coccomyxaceae</taxon>
        <taxon>Coccomyxa</taxon>
    </lineage>
</organism>
<protein>
    <submittedName>
        <fullName evidence="2">G14 protein</fullName>
    </submittedName>
</protein>
<proteinExistence type="predicted"/>
<feature type="compositionally biased region" description="Polar residues" evidence="1">
    <location>
        <begin position="232"/>
        <end position="242"/>
    </location>
</feature>
<feature type="compositionally biased region" description="Polar residues" evidence="1">
    <location>
        <begin position="293"/>
        <end position="303"/>
    </location>
</feature>
<evidence type="ECO:0000313" key="2">
    <source>
        <dbReference type="EMBL" id="CAL5218353.1"/>
    </source>
</evidence>
<keyword evidence="3" id="KW-1185">Reference proteome</keyword>
<feature type="region of interest" description="Disordered" evidence="1">
    <location>
        <begin position="286"/>
        <end position="360"/>
    </location>
</feature>